<comment type="subcellular location">
    <subcellularLocation>
        <location evidence="1">Peroxisome</location>
    </subcellularLocation>
</comment>
<dbReference type="InterPro" id="IPR008927">
    <property type="entry name" value="6-PGluconate_DH-like_C_sf"/>
</dbReference>
<evidence type="ECO:0000256" key="6">
    <source>
        <dbReference type="ARBA" id="ARBA00023027"/>
    </source>
</evidence>
<evidence type="ECO:0000313" key="15">
    <source>
        <dbReference type="EMBL" id="ATQ54556.1"/>
    </source>
</evidence>
<dbReference type="InterPro" id="IPR006176">
    <property type="entry name" value="3-OHacyl-CoA_DH_NAD-bd"/>
</dbReference>
<keyword evidence="6" id="KW-0520">NAD</keyword>
<evidence type="ECO:0000313" key="16">
    <source>
        <dbReference type="Proteomes" id="UP000229314"/>
    </source>
</evidence>
<evidence type="ECO:0000256" key="12">
    <source>
        <dbReference type="ARBA" id="ARBA00049556"/>
    </source>
</evidence>
<dbReference type="Gene3D" id="3.40.50.720">
    <property type="entry name" value="NAD(P)-binding Rossmann-like Domain"/>
    <property type="match status" value="1"/>
</dbReference>
<dbReference type="SUPFAM" id="SSF51735">
    <property type="entry name" value="NAD(P)-binding Rossmann-fold domains"/>
    <property type="match status" value="1"/>
</dbReference>
<dbReference type="Pfam" id="PF00725">
    <property type="entry name" value="3HCDH"/>
    <property type="match status" value="1"/>
</dbReference>
<dbReference type="GO" id="GO:0004300">
    <property type="term" value="F:enoyl-CoA hydratase activity"/>
    <property type="evidence" value="ECO:0007669"/>
    <property type="project" value="UniProtKB-ARBA"/>
</dbReference>
<dbReference type="GO" id="GO:0070403">
    <property type="term" value="F:NAD+ binding"/>
    <property type="evidence" value="ECO:0007669"/>
    <property type="project" value="InterPro"/>
</dbReference>
<dbReference type="CDD" id="cd06558">
    <property type="entry name" value="crotonase-like"/>
    <property type="match status" value="1"/>
</dbReference>
<evidence type="ECO:0000259" key="14">
    <source>
        <dbReference type="Pfam" id="PF02737"/>
    </source>
</evidence>
<protein>
    <submittedName>
        <fullName evidence="15">3-hydroxyacyl-CoA dehydrogenase</fullName>
    </submittedName>
</protein>
<evidence type="ECO:0000256" key="10">
    <source>
        <dbReference type="ARBA" id="ARBA00023239"/>
    </source>
</evidence>
<dbReference type="PANTHER" id="PTHR23309">
    <property type="entry name" value="3-HYDROXYACYL-COA DEHYROGENASE"/>
    <property type="match status" value="1"/>
</dbReference>
<keyword evidence="11" id="KW-0511">Multifunctional enzyme</keyword>
<feature type="domain" description="3-hydroxyacyl-CoA dehydrogenase NAD binding" evidence="14">
    <location>
        <begin position="289"/>
        <end position="465"/>
    </location>
</feature>
<comment type="catalytic activity">
    <reaction evidence="12">
        <text>a (3S)-3-hydroxyacyl-CoA + NAD(+) = a 3-oxoacyl-CoA + NADH + H(+)</text>
        <dbReference type="Rhea" id="RHEA:22432"/>
        <dbReference type="ChEBI" id="CHEBI:15378"/>
        <dbReference type="ChEBI" id="CHEBI:57318"/>
        <dbReference type="ChEBI" id="CHEBI:57540"/>
        <dbReference type="ChEBI" id="CHEBI:57945"/>
        <dbReference type="ChEBI" id="CHEBI:90726"/>
        <dbReference type="EC" id="1.1.1.35"/>
    </reaction>
</comment>
<dbReference type="Gene3D" id="1.10.1040.50">
    <property type="match status" value="1"/>
</dbReference>
<reference evidence="15 16" key="1">
    <citation type="submission" date="2017-10" db="EMBL/GenBank/DDBJ databases">
        <title>Complete genome sequence of Paracoccus yeei TT13 isolated from human skin.</title>
        <authorList>
            <person name="Lee K."/>
            <person name="Lim J.Y."/>
            <person name="Hwang I."/>
        </authorList>
    </citation>
    <scope>NUCLEOTIDE SEQUENCE [LARGE SCALE GENOMIC DNA]</scope>
    <source>
        <strain evidence="15 16">TT13</strain>
    </source>
</reference>
<keyword evidence="10" id="KW-0456">Lyase</keyword>
<sequence>MGISIRTEAGLAIVTIDNPPVNALSQRVRAALVQAVADLDADDEVRAVVLAGAGRLFVGGADIAEFDLPPQEPHLPDLLHGIETARKPWIAALRGAALGGGLEIALACAFRVATPDTRLALPEINLGIIPGAGGTQRLPRLIGVEAAVGIVAENRAMDGRQAVELGLVDRLAEGDLIEEACALAREWADRPRPTAAIARNVTADAELWSAAETRIARAAKGNPAPLEALRAMRLGVDEGAAAGLAHERAAFLRLRAADEAAALRYLFFAERGAHRPAALKGIQPLDLHQVGVVGGGTMGSGIAAALLAAGLRVTLSERDDTALQRGLETVRGLVEAGARRGHLPDAAVRDRLDRLEGCVGLAAMAGCDLVIEAVFEKLEVKRAVFAELGRLCGPGTIFATNTSYLDPRVIAEGLPRPERFLGLHFFSPAHVMKLLEIIPTDRTAPEVLATAFDLARRLAKIPVRAGICDGFIGNRILRRYRAAAEALVREGVPIADVDAAMRAFGCAMGPFEMQDMAGLDISWMLRQAARERGETVPEEAGDLLVAAGRKGQKTQAGWYDYRPGDRTPQPSAEAARIIAPLVSGELTLSGTAIADHLVRAMAEEGRAILDEGIATRPEDIDLVEVHGYGFPRIKGGPMFLASRDASRE</sequence>
<keyword evidence="3" id="KW-0276">Fatty acid metabolism</keyword>
<evidence type="ECO:0000256" key="11">
    <source>
        <dbReference type="ARBA" id="ARBA00023268"/>
    </source>
</evidence>
<dbReference type="GO" id="GO:0016853">
    <property type="term" value="F:isomerase activity"/>
    <property type="evidence" value="ECO:0007669"/>
    <property type="project" value="UniProtKB-KW"/>
</dbReference>
<dbReference type="GeneID" id="78896286"/>
<evidence type="ECO:0000256" key="8">
    <source>
        <dbReference type="ARBA" id="ARBA00023140"/>
    </source>
</evidence>
<dbReference type="SUPFAM" id="SSF52096">
    <property type="entry name" value="ClpP/crotonase"/>
    <property type="match status" value="1"/>
</dbReference>
<feature type="domain" description="3-hydroxyacyl-CoA dehydrogenase C-terminal" evidence="13">
    <location>
        <begin position="470"/>
        <end position="561"/>
    </location>
</feature>
<organism evidence="15 16">
    <name type="scientific">Paracoccus yeei</name>
    <dbReference type="NCBI Taxonomy" id="147645"/>
    <lineage>
        <taxon>Bacteria</taxon>
        <taxon>Pseudomonadati</taxon>
        <taxon>Pseudomonadota</taxon>
        <taxon>Alphaproteobacteria</taxon>
        <taxon>Rhodobacterales</taxon>
        <taxon>Paracoccaceae</taxon>
        <taxon>Paracoccus</taxon>
    </lineage>
</organism>
<dbReference type="AlphaFoldDB" id="A0A2D2BWH9"/>
<keyword evidence="8" id="KW-0576">Peroxisome</keyword>
<keyword evidence="7" id="KW-0443">Lipid metabolism</keyword>
<evidence type="ECO:0000256" key="3">
    <source>
        <dbReference type="ARBA" id="ARBA00022832"/>
    </source>
</evidence>
<dbReference type="UniPathway" id="UPA00659"/>
<name>A0A2D2BWH9_9RHOB</name>
<dbReference type="InterPro" id="IPR006108">
    <property type="entry name" value="3HC_DH_C"/>
</dbReference>
<dbReference type="Pfam" id="PF00378">
    <property type="entry name" value="ECH_1"/>
    <property type="match status" value="1"/>
</dbReference>
<keyword evidence="9" id="KW-0413">Isomerase</keyword>
<keyword evidence="4" id="KW-0442">Lipid degradation</keyword>
<dbReference type="InterPro" id="IPR036291">
    <property type="entry name" value="NAD(P)-bd_dom_sf"/>
</dbReference>
<dbReference type="InterPro" id="IPR001753">
    <property type="entry name" value="Enoyl-CoA_hydra/iso"/>
</dbReference>
<evidence type="ECO:0000256" key="1">
    <source>
        <dbReference type="ARBA" id="ARBA00004275"/>
    </source>
</evidence>
<accession>A0A2D2BWH9</accession>
<proteinExistence type="predicted"/>
<evidence type="ECO:0000259" key="13">
    <source>
        <dbReference type="Pfam" id="PF00725"/>
    </source>
</evidence>
<evidence type="ECO:0000256" key="2">
    <source>
        <dbReference type="ARBA" id="ARBA00005005"/>
    </source>
</evidence>
<dbReference type="SUPFAM" id="SSF48179">
    <property type="entry name" value="6-phosphogluconate dehydrogenase C-terminal domain-like"/>
    <property type="match status" value="2"/>
</dbReference>
<dbReference type="EMBL" id="CP024422">
    <property type="protein sequence ID" value="ATQ54556.1"/>
    <property type="molecule type" value="Genomic_DNA"/>
</dbReference>
<dbReference type="GO" id="GO:0003857">
    <property type="term" value="F:(3S)-3-hydroxyacyl-CoA dehydrogenase (NAD+) activity"/>
    <property type="evidence" value="ECO:0007669"/>
    <property type="project" value="UniProtKB-EC"/>
</dbReference>
<dbReference type="RefSeq" id="WP_099647971.1">
    <property type="nucleotide sequence ID" value="NZ_CAJGAB010000003.1"/>
</dbReference>
<evidence type="ECO:0000256" key="9">
    <source>
        <dbReference type="ARBA" id="ARBA00023235"/>
    </source>
</evidence>
<dbReference type="FunFam" id="3.40.50.720:FF:000009">
    <property type="entry name" value="Fatty oxidation complex, alpha subunit"/>
    <property type="match status" value="1"/>
</dbReference>
<evidence type="ECO:0000256" key="7">
    <source>
        <dbReference type="ARBA" id="ARBA00023098"/>
    </source>
</evidence>
<comment type="pathway">
    <text evidence="2">Lipid metabolism; fatty acid beta-oxidation.</text>
</comment>
<gene>
    <name evidence="15" type="ORF">PYTT13_01210</name>
</gene>
<dbReference type="Pfam" id="PF02737">
    <property type="entry name" value="3HCDH_N"/>
    <property type="match status" value="1"/>
</dbReference>
<keyword evidence="5" id="KW-0560">Oxidoreductase</keyword>
<dbReference type="Gene3D" id="3.90.226.10">
    <property type="entry name" value="2-enoyl-CoA Hydratase, Chain A, domain 1"/>
    <property type="match status" value="1"/>
</dbReference>
<evidence type="ECO:0000256" key="4">
    <source>
        <dbReference type="ARBA" id="ARBA00022963"/>
    </source>
</evidence>
<dbReference type="Proteomes" id="UP000229314">
    <property type="component" value="Chromosome"/>
</dbReference>
<evidence type="ECO:0000256" key="5">
    <source>
        <dbReference type="ARBA" id="ARBA00023002"/>
    </source>
</evidence>
<dbReference type="InterPro" id="IPR029045">
    <property type="entry name" value="ClpP/crotonase-like_dom_sf"/>
</dbReference>
<dbReference type="GO" id="GO:0006635">
    <property type="term" value="P:fatty acid beta-oxidation"/>
    <property type="evidence" value="ECO:0007669"/>
    <property type="project" value="UniProtKB-UniPathway"/>
</dbReference>